<protein>
    <recommendedName>
        <fullName evidence="2">TPR repeat domain-containing protein</fullName>
    </recommendedName>
</protein>
<gene>
    <name evidence="3" type="ORF">GII30_01255</name>
</gene>
<dbReference type="Pfam" id="PF23275">
    <property type="entry name" value="TPR_23"/>
    <property type="match status" value="1"/>
</dbReference>
<sequence length="761" mass="83064">MGGAEGPTPVTVPTRSQINGFQLEKLATASERITALGRQIKSDGVRVRDAITELAWDGDGANAAELRAEDEYHEFRRAAIELEDMSESVSSGLSWLSDTSNSLKLRVVSCQLQKFDVNDDWVVIDKFDYASADATDESTEDTALREQRAEIAKTETVLLQQLAQTFSDQDTDFAAAVLKHSEALERLTPVSSAIGGGIGDRIGDELAAGETLTEWEQKILNVATTHLNFETTTDLSLGRPTTIPQGHFDFLREISRDLDGLTMKEILALSDGQTPRTRTNLASAVELIGCPGLRTESGDQGGVAQVPDGIRSLLTSDLTTSTGGMFPDKDGISHEYTVIDRLDEVRDLTTFIAAGSPNLQGSDINRGMAKQISEISRATSQTGRAMGNGLRLEPDELNNLMSHTLEIAGQDKIAARDFITGKDMNVTCDNGGRYVANDHLEGLTQHRWGTRTAGLEKMFSWIGDDAGATTPFAKELTRDAATSLGNYLGSEEYLDTNKKLGINTPGLAQIFANAVHPYLGSYVGAEGLAGIPDRGVDDLSTDQLKRVFQSLNTDPEAAATMNTEAAKWQNLMAYHYGADPDAPLATRSGMLNQAMTEGSKQAVEVISDEQKSVYERKKLTYLAIKDVGWLFPQTAIFEPALQQPVTDWVIGKEPTQADATNDHTNPDKIRSLNDPSAHNYSILKGYSEKPGNEWVRREHPNLFDQDGLSWEKIHSNQRLENDFDRAASEMEKRGGPELSDWLQGYDKGVKATESHGADGVK</sequence>
<feature type="region of interest" description="Disordered" evidence="1">
    <location>
        <begin position="655"/>
        <end position="674"/>
    </location>
</feature>
<feature type="compositionally biased region" description="Basic and acidic residues" evidence="1">
    <location>
        <begin position="660"/>
        <end position="671"/>
    </location>
</feature>
<name>A0A857KF89_9ACTN</name>
<organism evidence="3">
    <name type="scientific">Gordonia amarae</name>
    <dbReference type="NCBI Taxonomy" id="36821"/>
    <lineage>
        <taxon>Bacteria</taxon>
        <taxon>Bacillati</taxon>
        <taxon>Actinomycetota</taxon>
        <taxon>Actinomycetes</taxon>
        <taxon>Mycobacteriales</taxon>
        <taxon>Gordoniaceae</taxon>
        <taxon>Gordonia</taxon>
    </lineage>
</organism>
<evidence type="ECO:0000313" key="3">
    <source>
        <dbReference type="EMBL" id="QHN37993.1"/>
    </source>
</evidence>
<evidence type="ECO:0000259" key="2">
    <source>
        <dbReference type="Pfam" id="PF23275"/>
    </source>
</evidence>
<dbReference type="InterPro" id="IPR057037">
    <property type="entry name" value="TPR_rep_actino"/>
</dbReference>
<dbReference type="EMBL" id="CP045810">
    <property type="protein sequence ID" value="QHN37993.1"/>
    <property type="molecule type" value="Genomic_DNA"/>
</dbReference>
<reference evidence="3" key="1">
    <citation type="journal article" date="2021" name="Nat. Microbiol.">
        <title>Cocultivation of an ultrasmall environmental parasitic bacterium with lytic ability against bacteria associated with wastewater foams.</title>
        <authorList>
            <person name="Batinovic S."/>
            <person name="Rose J.J.A."/>
            <person name="Ratcliffe J."/>
            <person name="Seviour R.J."/>
            <person name="Petrovski S."/>
        </authorList>
    </citation>
    <scope>NUCLEOTIDE SEQUENCE</scope>
    <source>
        <strain evidence="3">CON44</strain>
    </source>
</reference>
<dbReference type="AlphaFoldDB" id="A0A857KF89"/>
<feature type="domain" description="TPR repeat" evidence="2">
    <location>
        <begin position="224"/>
        <end position="461"/>
    </location>
</feature>
<dbReference type="RefSeq" id="WP_005189140.1">
    <property type="nucleotide sequence ID" value="NZ_CP045804.1"/>
</dbReference>
<accession>A0A857KF89</accession>
<proteinExistence type="predicted"/>
<evidence type="ECO:0000256" key="1">
    <source>
        <dbReference type="SAM" id="MobiDB-lite"/>
    </source>
</evidence>